<reference evidence="2" key="1">
    <citation type="submission" date="2022-11" db="UniProtKB">
        <authorList>
            <consortium name="WormBaseParasite"/>
        </authorList>
    </citation>
    <scope>IDENTIFICATION</scope>
</reference>
<accession>A0AC34QY48</accession>
<organism evidence="1 2">
    <name type="scientific">Panagrolaimus sp. JU765</name>
    <dbReference type="NCBI Taxonomy" id="591449"/>
    <lineage>
        <taxon>Eukaryota</taxon>
        <taxon>Metazoa</taxon>
        <taxon>Ecdysozoa</taxon>
        <taxon>Nematoda</taxon>
        <taxon>Chromadorea</taxon>
        <taxon>Rhabditida</taxon>
        <taxon>Tylenchina</taxon>
        <taxon>Panagrolaimomorpha</taxon>
        <taxon>Panagrolaimoidea</taxon>
        <taxon>Panagrolaimidae</taxon>
        <taxon>Panagrolaimus</taxon>
    </lineage>
</organism>
<sequence length="211" mass="24344">MSEQRLSGQTNVCVETDNIEEAKNVLFAKRTCTVNNQTFLEFPNRHSLLMCDGVATDRVSSSRHRMELMEDTDDTVHVFFINTTPYLLDVKWHRSDGLIVKYGSMNAKSYIGIRTFAGHKWSFRTKLGEFMLPSTSSPDDGADEQYFVAPDPQVRNRFYVYIFNRVYSLLYCSIRQVFKTHGNACRNLNLPEYLMKEINAFASKVEAYQAT</sequence>
<proteinExistence type="predicted"/>
<evidence type="ECO:0000313" key="2">
    <source>
        <dbReference type="WBParaSite" id="JU765_v2.g20304.t1"/>
    </source>
</evidence>
<name>A0AC34QY48_9BILA</name>
<protein>
    <submittedName>
        <fullName evidence="2">Uncharacterized protein</fullName>
    </submittedName>
</protein>
<evidence type="ECO:0000313" key="1">
    <source>
        <dbReference type="Proteomes" id="UP000887576"/>
    </source>
</evidence>
<dbReference type="Proteomes" id="UP000887576">
    <property type="component" value="Unplaced"/>
</dbReference>
<dbReference type="WBParaSite" id="JU765_v2.g20304.t1">
    <property type="protein sequence ID" value="JU765_v2.g20304.t1"/>
    <property type="gene ID" value="JU765_v2.g20304"/>
</dbReference>